<keyword evidence="1 3" id="KW-0808">Transferase</keyword>
<dbReference type="EMBL" id="SNYC01000004">
    <property type="protein sequence ID" value="TDQ09965.1"/>
    <property type="molecule type" value="Genomic_DNA"/>
</dbReference>
<dbReference type="CDD" id="cd03801">
    <property type="entry name" value="GT4_PimA-like"/>
    <property type="match status" value="1"/>
</dbReference>
<dbReference type="OrthoDB" id="9801609at2"/>
<dbReference type="SUPFAM" id="SSF53756">
    <property type="entry name" value="UDP-Glycosyltransferase/glycogen phosphorylase"/>
    <property type="match status" value="1"/>
</dbReference>
<keyword evidence="4" id="KW-1185">Reference proteome</keyword>
<dbReference type="GO" id="GO:0016757">
    <property type="term" value="F:glycosyltransferase activity"/>
    <property type="evidence" value="ECO:0007669"/>
    <property type="project" value="InterPro"/>
</dbReference>
<dbReference type="PANTHER" id="PTHR46401:SF2">
    <property type="entry name" value="GLYCOSYLTRANSFERASE WBBK-RELATED"/>
    <property type="match status" value="1"/>
</dbReference>
<comment type="caution">
    <text evidence="3">The sequence shown here is derived from an EMBL/GenBank/DDBJ whole genome shotgun (WGS) entry which is preliminary data.</text>
</comment>
<sequence>MKIKFLPLQPNCFAFGGFEIQIQNNLKANEKIGLDVSKLDIWDRSRDFEVLHCWGLGLPNYDSIMWGKKANKKVVLSLLLYDYDTLLSKIKFKLSSYIGIQRYLLQMLAKVDAVSVVNEIQAETCNSLYRVPEHKIHIIPNVVDSGYFNARMESIPANSEFMDYLIVVGNVCSRKNQLMLAEACIKNAVNLLIVGKIMDGEEVYGQRLKKLVDHHANLRWIYGLTENSNELINYYKNAIGLVLPSSVEQQPLSALEAGILGKPVLLGNCTYAKQEIFRNACLVNPASLGSVSDGIKQLVRDPGNYLLDETKLMDCHETNTAAAYKKLYEGL</sequence>
<dbReference type="AlphaFoldDB" id="A0A4R6SZI8"/>
<dbReference type="Pfam" id="PF00534">
    <property type="entry name" value="Glycos_transf_1"/>
    <property type="match status" value="1"/>
</dbReference>
<evidence type="ECO:0000256" key="1">
    <source>
        <dbReference type="ARBA" id="ARBA00022679"/>
    </source>
</evidence>
<evidence type="ECO:0000313" key="3">
    <source>
        <dbReference type="EMBL" id="TDQ09965.1"/>
    </source>
</evidence>
<dbReference type="PANTHER" id="PTHR46401">
    <property type="entry name" value="GLYCOSYLTRANSFERASE WBBK-RELATED"/>
    <property type="match status" value="1"/>
</dbReference>
<dbReference type="Gene3D" id="3.40.50.2000">
    <property type="entry name" value="Glycogen Phosphorylase B"/>
    <property type="match status" value="2"/>
</dbReference>
<name>A0A4R6SZI8_9SPHI</name>
<protein>
    <submittedName>
        <fullName evidence="3">Glycosyltransferase involved in cell wall biosynthesis</fullName>
    </submittedName>
</protein>
<reference evidence="3 4" key="1">
    <citation type="submission" date="2019-03" db="EMBL/GenBank/DDBJ databases">
        <title>Genomic Encyclopedia of Archaeal and Bacterial Type Strains, Phase II (KMG-II): from individual species to whole genera.</title>
        <authorList>
            <person name="Goeker M."/>
        </authorList>
    </citation>
    <scope>NUCLEOTIDE SEQUENCE [LARGE SCALE GENOMIC DNA]</scope>
    <source>
        <strain evidence="3 4">DSM 19035</strain>
    </source>
</reference>
<feature type="domain" description="Glycosyl transferase family 1" evidence="2">
    <location>
        <begin position="164"/>
        <end position="302"/>
    </location>
</feature>
<dbReference type="Proteomes" id="UP000295620">
    <property type="component" value="Unassembled WGS sequence"/>
</dbReference>
<evidence type="ECO:0000259" key="2">
    <source>
        <dbReference type="Pfam" id="PF00534"/>
    </source>
</evidence>
<dbReference type="GO" id="GO:0009103">
    <property type="term" value="P:lipopolysaccharide biosynthetic process"/>
    <property type="evidence" value="ECO:0007669"/>
    <property type="project" value="TreeGrafter"/>
</dbReference>
<dbReference type="InterPro" id="IPR001296">
    <property type="entry name" value="Glyco_trans_1"/>
</dbReference>
<dbReference type="RefSeq" id="WP_133576011.1">
    <property type="nucleotide sequence ID" value="NZ_SNYC01000004.1"/>
</dbReference>
<proteinExistence type="predicted"/>
<evidence type="ECO:0000313" key="4">
    <source>
        <dbReference type="Proteomes" id="UP000295620"/>
    </source>
</evidence>
<accession>A0A4R6SZI8</accession>
<organism evidence="3 4">
    <name type="scientific">Pedobacter metabolipauper</name>
    <dbReference type="NCBI Taxonomy" id="425513"/>
    <lineage>
        <taxon>Bacteria</taxon>
        <taxon>Pseudomonadati</taxon>
        <taxon>Bacteroidota</taxon>
        <taxon>Sphingobacteriia</taxon>
        <taxon>Sphingobacteriales</taxon>
        <taxon>Sphingobacteriaceae</taxon>
        <taxon>Pedobacter</taxon>
    </lineage>
</organism>
<gene>
    <name evidence="3" type="ORF">ATK78_2124</name>
</gene>